<dbReference type="Proteomes" id="UP000682733">
    <property type="component" value="Unassembled WGS sequence"/>
</dbReference>
<dbReference type="EMBL" id="CAJNOK010006649">
    <property type="protein sequence ID" value="CAF1010259.1"/>
    <property type="molecule type" value="Genomic_DNA"/>
</dbReference>
<dbReference type="EMBL" id="CAJOBC010083542">
    <property type="protein sequence ID" value="CAF4303132.1"/>
    <property type="molecule type" value="Genomic_DNA"/>
</dbReference>
<organism evidence="2 5">
    <name type="scientific">Didymodactylos carnosus</name>
    <dbReference type="NCBI Taxonomy" id="1234261"/>
    <lineage>
        <taxon>Eukaryota</taxon>
        <taxon>Metazoa</taxon>
        <taxon>Spiralia</taxon>
        <taxon>Gnathifera</taxon>
        <taxon>Rotifera</taxon>
        <taxon>Eurotatoria</taxon>
        <taxon>Bdelloidea</taxon>
        <taxon>Philodinida</taxon>
        <taxon>Philodinidae</taxon>
        <taxon>Didymodactylos</taxon>
    </lineage>
</organism>
<dbReference type="Proteomes" id="UP000681722">
    <property type="component" value="Unassembled WGS sequence"/>
</dbReference>
<protein>
    <submittedName>
        <fullName evidence="2">Uncharacterized protein</fullName>
    </submittedName>
</protein>
<evidence type="ECO:0000313" key="1">
    <source>
        <dbReference type="EMBL" id="CAF1010259.1"/>
    </source>
</evidence>
<evidence type="ECO:0000313" key="2">
    <source>
        <dbReference type="EMBL" id="CAF1418769.1"/>
    </source>
</evidence>
<sequence length="138" mass="15692">MTNNNRFFNNIDEDDRWSPKFDKSKVKLMHDITERDRRMRTERAPFPTDLNYLDVPEGFRSDDVEVSSHLSTTQPLKTIIVNSNEKFTPKSSQLSVIKISRPQSTALVKSKPSDVISVQTPIGGTIPESLYNAPLRGI</sequence>
<dbReference type="Proteomes" id="UP000677228">
    <property type="component" value="Unassembled WGS sequence"/>
</dbReference>
<name>A0A815M3T7_9BILA</name>
<evidence type="ECO:0000313" key="5">
    <source>
        <dbReference type="Proteomes" id="UP000663829"/>
    </source>
</evidence>
<proteinExistence type="predicted"/>
<comment type="caution">
    <text evidence="2">The sequence shown here is derived from an EMBL/GenBank/DDBJ whole genome shotgun (WGS) entry which is preliminary data.</text>
</comment>
<evidence type="ECO:0000313" key="3">
    <source>
        <dbReference type="EMBL" id="CAF3779122.1"/>
    </source>
</evidence>
<dbReference type="Proteomes" id="UP000663829">
    <property type="component" value="Unassembled WGS sequence"/>
</dbReference>
<keyword evidence="5" id="KW-1185">Reference proteome</keyword>
<dbReference type="EMBL" id="CAJOBA010006659">
    <property type="protein sequence ID" value="CAF3779122.1"/>
    <property type="molecule type" value="Genomic_DNA"/>
</dbReference>
<gene>
    <name evidence="2" type="ORF">GPM918_LOCUS33667</name>
    <name evidence="1" type="ORF">OVA965_LOCUS15004</name>
    <name evidence="4" type="ORF">SRO942_LOCUS34354</name>
    <name evidence="3" type="ORF">TMI583_LOCUS15012</name>
</gene>
<dbReference type="EMBL" id="CAJNOQ010018114">
    <property type="protein sequence ID" value="CAF1418769.1"/>
    <property type="molecule type" value="Genomic_DNA"/>
</dbReference>
<evidence type="ECO:0000313" key="4">
    <source>
        <dbReference type="EMBL" id="CAF4303132.1"/>
    </source>
</evidence>
<accession>A0A815M3T7</accession>
<reference evidence="2" key="1">
    <citation type="submission" date="2021-02" db="EMBL/GenBank/DDBJ databases">
        <authorList>
            <person name="Nowell W R."/>
        </authorList>
    </citation>
    <scope>NUCLEOTIDE SEQUENCE</scope>
</reference>
<dbReference type="AlphaFoldDB" id="A0A815M3T7"/>